<evidence type="ECO:0000256" key="34">
    <source>
        <dbReference type="SAM" id="MobiDB-lite"/>
    </source>
</evidence>
<evidence type="ECO:0000256" key="14">
    <source>
        <dbReference type="ARBA" id="ARBA00022562"/>
    </source>
</evidence>
<dbReference type="GO" id="GO:0019029">
    <property type="term" value="C:helical viral capsid"/>
    <property type="evidence" value="ECO:0007669"/>
    <property type="project" value="UniProtKB-KW"/>
</dbReference>
<dbReference type="PROSITE" id="PS51871">
    <property type="entry name" value="PV_P1_PRO"/>
    <property type="match status" value="1"/>
</dbReference>
<dbReference type="InterPro" id="IPR043128">
    <property type="entry name" value="Rev_trsase/Diguanyl_cyclase"/>
</dbReference>
<evidence type="ECO:0000256" key="1">
    <source>
        <dbReference type="ARBA" id="ARBA00000785"/>
    </source>
</evidence>
<feature type="active site" description="For helper component proteinase activity" evidence="32">
    <location>
        <position position="827"/>
    </location>
</feature>
<dbReference type="GO" id="GO:0044161">
    <property type="term" value="C:host cell cytoplasmic vesicle"/>
    <property type="evidence" value="ECO:0007669"/>
    <property type="project" value="UniProtKB-SubCell"/>
</dbReference>
<dbReference type="PROSITE" id="PS51194">
    <property type="entry name" value="HELICASE_CTER"/>
    <property type="match status" value="1"/>
</dbReference>
<dbReference type="SUPFAM" id="SSF52540">
    <property type="entry name" value="P-loop containing nucleoside triphosphate hydrolases"/>
    <property type="match status" value="2"/>
</dbReference>
<dbReference type="InterPro" id="IPR011545">
    <property type="entry name" value="DEAD/DEAH_box_helicase_dom"/>
</dbReference>
<feature type="domain" description="Peptidase C4" evidence="39">
    <location>
        <begin position="2160"/>
        <end position="2378"/>
    </location>
</feature>
<keyword evidence="10" id="KW-1139">Helical capsid protein</keyword>
<dbReference type="GO" id="GO:0052170">
    <property type="term" value="P:symbiont-mediated suppression of host innate immune response"/>
    <property type="evidence" value="ECO:0007669"/>
    <property type="project" value="UniProtKB-KW"/>
</dbReference>
<dbReference type="InterPro" id="IPR027417">
    <property type="entry name" value="P-loop_NTPase"/>
</dbReference>
<dbReference type="Pfam" id="PF00680">
    <property type="entry name" value="RdRP_1"/>
    <property type="match status" value="1"/>
</dbReference>
<keyword evidence="17" id="KW-0645">Protease</keyword>
<keyword evidence="35" id="KW-0472">Membrane</keyword>
<dbReference type="GO" id="GO:0003968">
    <property type="term" value="F:RNA-directed RNA polymerase activity"/>
    <property type="evidence" value="ECO:0007669"/>
    <property type="project" value="UniProtKB-KW"/>
</dbReference>
<dbReference type="InterPro" id="IPR001650">
    <property type="entry name" value="Helicase_C-like"/>
</dbReference>
<keyword evidence="7" id="KW-0941">Suppressor of RNA silencing</keyword>
<dbReference type="InterPro" id="IPR043504">
    <property type="entry name" value="Peptidase_S1_PA_chymotrypsin"/>
</dbReference>
<dbReference type="GO" id="GO:0003723">
    <property type="term" value="F:RNA binding"/>
    <property type="evidence" value="ECO:0007669"/>
    <property type="project" value="InterPro"/>
</dbReference>
<dbReference type="Pfam" id="PF00767">
    <property type="entry name" value="Poty_coat"/>
    <property type="match status" value="1"/>
</dbReference>
<evidence type="ECO:0000256" key="10">
    <source>
        <dbReference type="ARBA" id="ARBA00022497"/>
    </source>
</evidence>
<evidence type="ECO:0000256" key="33">
    <source>
        <dbReference type="RuleBase" id="RU003351"/>
    </source>
</evidence>
<dbReference type="InterPro" id="IPR031159">
    <property type="entry name" value="HC_PRO_CPD_dom"/>
</dbReference>
<evidence type="ECO:0000256" key="35">
    <source>
        <dbReference type="SAM" id="Phobius"/>
    </source>
</evidence>
<feature type="transmembrane region" description="Helical" evidence="35">
    <location>
        <begin position="1140"/>
        <end position="1165"/>
    </location>
</feature>
<feature type="domain" description="Peptidase S30" evidence="41">
    <location>
        <begin position="269"/>
        <end position="412"/>
    </location>
</feature>
<evidence type="ECO:0000256" key="23">
    <source>
        <dbReference type="ARBA" id="ARBA00022807"/>
    </source>
</evidence>
<dbReference type="PANTHER" id="PTHR43519:SF1">
    <property type="entry name" value="ATP-DEPENDENT RNA HELICASE HRPB"/>
    <property type="match status" value="1"/>
</dbReference>
<dbReference type="InterPro" id="IPR002540">
    <property type="entry name" value="Pept_S30_P1_potyvir"/>
</dbReference>
<evidence type="ECO:0000259" key="40">
    <source>
        <dbReference type="PROSITE" id="PS51744"/>
    </source>
</evidence>
<dbReference type="Proteomes" id="UP000201438">
    <property type="component" value="Segment"/>
</dbReference>
<keyword evidence="9" id="KW-1036">Host cytoplasmic vesicle</keyword>
<dbReference type="Gene3D" id="3.90.70.150">
    <property type="entry name" value="Helper component proteinase"/>
    <property type="match status" value="1"/>
</dbReference>
<evidence type="ECO:0000256" key="27">
    <source>
        <dbReference type="ARBA" id="ARBA00023280"/>
    </source>
</evidence>
<dbReference type="RefSeq" id="YP_003580192.1">
    <property type="nucleotide sequence ID" value="NC_014038.1"/>
</dbReference>
<evidence type="ECO:0000256" key="16">
    <source>
        <dbReference type="ARBA" id="ARBA00022632"/>
    </source>
</evidence>
<dbReference type="Pfam" id="PF00270">
    <property type="entry name" value="DEAD"/>
    <property type="match status" value="1"/>
</dbReference>
<evidence type="ECO:0000256" key="20">
    <source>
        <dbReference type="ARBA" id="ARBA00022741"/>
    </source>
</evidence>
<evidence type="ECO:0000256" key="7">
    <source>
        <dbReference type="ARBA" id="ARBA00022463"/>
    </source>
</evidence>
<dbReference type="SUPFAM" id="SSF56672">
    <property type="entry name" value="DNA/RNA polymerases"/>
    <property type="match status" value="1"/>
</dbReference>
<dbReference type="InterPro" id="IPR009003">
    <property type="entry name" value="Peptidase_S1_PA"/>
</dbReference>
<evidence type="ECO:0000256" key="9">
    <source>
        <dbReference type="ARBA" id="ARBA00022488"/>
    </source>
</evidence>
<dbReference type="Gene3D" id="3.40.50.300">
    <property type="entry name" value="P-loop containing nucleotide triphosphate hydrolases"/>
    <property type="match status" value="2"/>
</dbReference>
<dbReference type="Pfam" id="PF13608">
    <property type="entry name" value="Potyvirid-P3"/>
    <property type="match status" value="1"/>
</dbReference>
<evidence type="ECO:0000256" key="28">
    <source>
        <dbReference type="ARBA" id="ARBA00029405"/>
    </source>
</evidence>
<evidence type="ECO:0000256" key="24">
    <source>
        <dbReference type="ARBA" id="ARBA00022840"/>
    </source>
</evidence>
<evidence type="ECO:0000313" key="42">
    <source>
        <dbReference type="EMBL" id="ADF31931.1"/>
    </source>
</evidence>
<keyword evidence="43" id="KW-1185">Reference proteome</keyword>
<keyword evidence="12" id="KW-0597">Phosphoprotein</keyword>
<dbReference type="PRINTS" id="PR00966">
    <property type="entry name" value="NIAPOTYPTASE"/>
</dbReference>
<evidence type="ECO:0000259" key="41">
    <source>
        <dbReference type="PROSITE" id="PS51871"/>
    </source>
</evidence>
<dbReference type="GO" id="GO:0004197">
    <property type="term" value="F:cysteine-type endopeptidase activity"/>
    <property type="evidence" value="ECO:0007669"/>
    <property type="project" value="InterPro"/>
</dbReference>
<dbReference type="InterPro" id="IPR007094">
    <property type="entry name" value="RNA-dir_pol_PSvirus"/>
</dbReference>
<dbReference type="Gene3D" id="2.40.10.10">
    <property type="entry name" value="Trypsin-like serine proteases"/>
    <property type="match status" value="2"/>
</dbReference>
<feature type="domain" description="Helicase ATP-binding" evidence="37">
    <location>
        <begin position="1357"/>
        <end position="1509"/>
    </location>
</feature>
<evidence type="ECO:0000256" key="19">
    <source>
        <dbReference type="ARBA" id="ARBA00022695"/>
    </source>
</evidence>
<evidence type="ECO:0000256" key="22">
    <source>
        <dbReference type="ARBA" id="ARBA00022806"/>
    </source>
</evidence>
<evidence type="ECO:0000256" key="30">
    <source>
        <dbReference type="ARBA" id="ARBA00034108"/>
    </source>
</evidence>
<feature type="active site" description="For helper component proteinase activity" evidence="32">
    <location>
        <position position="754"/>
    </location>
</feature>
<dbReference type="PROSITE" id="PS50507">
    <property type="entry name" value="RDRP_SSRNA_POS"/>
    <property type="match status" value="1"/>
</dbReference>
<comment type="function">
    <text evidence="31">Mediates the cap-independent, EIF4E-dependent translation of viral genomic RNAs. Binds to the cap-binding site of host EIF4E and thus interferes with the host EIF4E-dependent mRNA export and translation. VPg-RNA directly binds EIF4E and is a template for transcription. Also forms trimeric complexes with EIF4E-EIF4G, which are templates for translation.</text>
</comment>
<feature type="region of interest" description="Disordered" evidence="34">
    <location>
        <begin position="2923"/>
        <end position="2973"/>
    </location>
</feature>
<dbReference type="GO" id="GO:0042025">
    <property type="term" value="C:host cell nucleus"/>
    <property type="evidence" value="ECO:0007669"/>
    <property type="project" value="UniProtKB-SubCell"/>
</dbReference>
<keyword evidence="20" id="KW-0547">Nucleotide-binding</keyword>
<dbReference type="SMART" id="SM00487">
    <property type="entry name" value="DEXDc"/>
    <property type="match status" value="1"/>
</dbReference>
<dbReference type="PANTHER" id="PTHR43519">
    <property type="entry name" value="ATP-DEPENDENT RNA HELICASE HRPB"/>
    <property type="match status" value="1"/>
</dbReference>
<dbReference type="GO" id="GO:0004386">
    <property type="term" value="F:helicase activity"/>
    <property type="evidence" value="ECO:0007669"/>
    <property type="project" value="UniProtKB-KW"/>
</dbReference>
<evidence type="ECO:0000256" key="2">
    <source>
        <dbReference type="ARBA" id="ARBA00001848"/>
    </source>
</evidence>
<reference evidence="42 43" key="1">
    <citation type="journal article" date="2010" name="Arch. Virol.">
        <title>Molecular characterization of Sunflower chlorotic mottle virus: a member of a distinct species in the genus Potyvirus.</title>
        <authorList>
            <person name="Bejerman N."/>
            <person name="Giolitti F."/>
            <person name="de Breuil S."/>
            <person name="Lenardon S."/>
        </authorList>
    </citation>
    <scope>NUCLEOTIDE SEQUENCE [LARGE SCALE GENOMIC DNA]</scope>
    <source>
        <strain evidence="43">Common (C)</strain>
    </source>
</reference>
<comment type="subcellular location">
    <subcellularLocation>
        <location evidence="30">Host cytoplasmic vesicle</location>
    </subcellularLocation>
    <subcellularLocation>
        <location evidence="3">Host nucleus</location>
    </subcellularLocation>
    <subcellularLocation>
        <location evidence="4">Virion</location>
    </subcellularLocation>
</comment>
<dbReference type="InterPro" id="IPR043502">
    <property type="entry name" value="DNA/RNA_pol_sf"/>
</dbReference>
<dbReference type="InterPro" id="IPR042308">
    <property type="entry name" value="HC_PRO_CPD_sf"/>
</dbReference>
<evidence type="ECO:0000256" key="12">
    <source>
        <dbReference type="ARBA" id="ARBA00022553"/>
    </source>
</evidence>
<evidence type="ECO:0000256" key="13">
    <source>
        <dbReference type="ARBA" id="ARBA00022561"/>
    </source>
</evidence>
<evidence type="ECO:0000256" key="29">
    <source>
        <dbReference type="ARBA" id="ARBA00029422"/>
    </source>
</evidence>
<evidence type="ECO:0000259" key="39">
    <source>
        <dbReference type="PROSITE" id="PS51436"/>
    </source>
</evidence>
<dbReference type="Pfam" id="PF08440">
    <property type="entry name" value="Poty_PP"/>
    <property type="match status" value="1"/>
</dbReference>
<keyword evidence="25" id="KW-0946">Virion</keyword>
<evidence type="ECO:0000256" key="32">
    <source>
        <dbReference type="PROSITE-ProRule" id="PRU01080"/>
    </source>
</evidence>
<sequence>MDYATFRKFNKQTEGRFNKHHLARHNAAVKRGFVYNFDEDCYECPTCEQVFWRVEEIDNEHCCEDYLEQVDFNYREEQQNIQDFIRKAQAAVVEATSETNVEQQTGETMMFGSFPSNIPFVSHTVPVSESSKGLDEVTNSTLEARETVVFTVKTLSTDTPMAKCTDPFDKLDEILAKRLEKQAFATITKRKDGTLFYKYRSNKQLDKIKSKIQKQKEEEEKFQQSPPTIITRISIAGGPAPSQVMEIGGKRGIHTVPSMKTKRAFKKQNMTDAQFTNFIKKIKSIMAQKHASVEIITKKSTKLDYVTRSHKTCARVAVLHLKGIKRRVDFSCDSWTSNIVKQLSKVGKWQDQVHTTQLRKGDSGVVLNAKKLKGHQSRSWNGMFIVRGVYEGKLFDARTKVTLTTMLRMAQFSHATEFWKGIDGNWAKYRYPTDHDCTPDISVADCGRMAALVTHSIIPCSKITCKECARKYAEMPVEELMAMLHKHAHEGLERLGVDRSVFPHVEQLLKVVRCFSEPTAVNPDYFDEMYKSIGDKQHGPFKHLNILNNFFLKGKMNNSQEWVEAQKSLLELARFQKNRTDNIKKGDIASFRNKLSAKANWNFYLSCDNQLDKNANFVWGQREYHAKRFFSNFFEEIDPSKGYLSYEIRVHPNGARKLSIGNLIVPLDLAEFRQKMKGDFIKQPTVGKQCTSLKEGNFVYPCCCTTLDDGTAVESTFYPPTKKHMVIGNSGDQKYVDLPKGDTEMLYIAKEGYCYINIYLAMLINVNEEDAKDFTKKVRDLCVPKLGKWPTLMDLATTCAQLRIFYPDVHDAELPRILVDHNTQTCHVVDSFGSITTGFHILKAATVSQLILFANDELESDIKHYRVGGTPENADSLRDGESPFGPSKVMISEFEATKVLLKGIFRPKIMKQLLIDEPYIMLMAMLSPGILLAMYNNGSFEIAVKLWINEKQSLAMIATMLSSLATKVSVSETLLAQRRIMDTAASDLLDVTCDGFKMHLTYMTAIQLLQRTKEKAHSDEALYTNGFMNYEREVLHLMEKSYLDLLHEAWCDLTWWEKLSAIWHSQKAKRLIAQPLRPIGKADLRGLYDISPSACLERSLKAFKNGKENVSKSIRLYVHNKTVKVTSFFVNKIFRSLPSLVVFTNVITITSLLGSIILVLQGLIIEHKMYKRKIQQIEIESNEKVCVELYASLQAKLQREFTWEEYIEYLETVNPSIVDFAKKQMEQYSVKHQKSTPEVKNLEQVIAFITLITMLFDSERSDCVFKTLNKLKGIVSTLDCEVRHQSLDDYMENFDVRNQTVDFELDDEITRGSHTQDIKFTDWWDRQIQMGYTIPHYRTEGHFVEFTRARAVQVASDIAQSEHLDFLIRGAVGSGKSTGLPVHLSSSGSVLLIEPTRPLAENVFKQLSSGPFFQKPTMRMRGNSVFGSSPISIMTSGFALHYFANNRSQLTNFNYIIFDECHVMDASAMAFRSLVSVFHKSCKVLKVSATPPGREVEFTTQFPVKLIVEDSLSFKSFVDAQGTKSNADVIQHGHNVLVYVSSYNEVDSLSKLLTEKGMMVTKVDGRTMKHGSLEIITKGTASKPHFVVATNIIENGVTLDIDVVVDFGLKVSPFLDVDSRSVSYNKVNVSYGERIQRLGRVGRFKPGVALRIGHTEKGLIEIPSMIATEAALACFAYNLPVMASNVTTSIIANCTVRRVRTMNQFELSPFFTTNFVFYDGTMHPAIHEALKKYKLRESITPLCEQSIPYRASSAWMSAYEYERIGVSFDLPQAVKIAFHIKDIPEGLHENLWNIVLKFKDVSIFPSIRSSSISKIAYTLNTDLFAIPRTLILVDRLIEEERVKQNQFRSYIDEGCNSMFSIVNLTNTLRSKYAKDYTAENIKKLEMVKSQLKEFSNLNGSVDEENLISKYESLQFVVHQSKDSLAKSLNLKGIWCKSLMVKDALIAGAVSIGGVCMIYHWFTQSFQSVSHQGKNKSKRIQALKFRRARDKRAGFEIDNNDDTIEEFFGSAYRKKGKNPGNTVGMGKSNRRFINMYGFEPGEFSYIQFVDPLTGAQIEENVYADIVDIQERFGEIRRKMIEEDELDSQSTLAHTTVHAYLRKDWSDKALKVDLMPHNPLKICDKTNGIAKFPEREGELRQNGVAVEVNVSDIPTIPVEHESKSLMKGLRDYNPIAQTICKLKVTSEFGTSEMYGIGFGAYIISNHHLFKSFNGTLEVRSHHGTFKVNNMMALQVKPIAGRDIIIIKMPKDFPVFPQKLHFRSPKNNERMCIVGTNFQEKSASSTITETSATYMVPRSSFWKHWIATDDGHCGLPVVSTIDGKIIGIHSLANNANSENYYAAFDDDFEEKFLRTSEHTDWVKNWRYNPDTVVWGPLKLTESTPKGLFKPTKILEDLFEYNSVREQSKNSNWMYQALRDNLQAVAHMKSQLVTKHVVKGECRYFQEFLTVDKEASNYFRPLMDAYGKSLLNQEAYVKDIMKYAEPIEIGRVDCDALEEATHRVILYLQMKGFRTCSYVTDEQAIFKALNMKAAVGAMYGGKKKEYFQDFTDKDKEDIVMQSCLRLYKGELGIWNGSLKAELRCKEKIMANKTRTFTAAPLDTLLGGKVCVDDFNNQFYSKNIECCWTVGMTKFYGGWNKLLRSLPDNWIYCDADGSRFDSSLTPYLINAVLAIRATYMEDWDIGYQMLQNLYTEIVYTPISTPDGTVVKKFRGNNSGQPSTVVDNSLMVVLAMHYAFVKECIDFEEIDECCKFFVNGDDLLIAVNPEKEDMLDRFSDHFSSLGLNYDFSSRTKHKEELWFMSHRGLEIEGMYIPKLEEERVVSILQWDRAEQPEHRLEAICAAMIEAWGYPDLIHQIRRFYSWLLEKQPFATLAEEGKAPYIASMALRKLYLDRTVDNSELHEFRKLFVELDDEFECGTYEVHHQGDNIDAGKDKKDEKKDDKNKQVASTASKDAAKSKDVNAGTSGTHTIPRIKSVTPKMRMPKSKGAIVLNLDHLLEYTPQQVDISNTRATQSQFDTWYAAVQQAYDISESEMPTVMNGLMVWCIENGTSPNINGTWVMMEGSEQVEFPLKPVIENAKPTFRQIMAHFSDVAEAYIEMRNKKEPYMPRYGLVRNLRDMSLARYAFDFYELTSQTSVRAREAHIQMKAAALKSAQTRMFGLDGGIGTKEENTERHTTEDVSPNMHTLLGVRNM</sequence>
<feature type="domain" description="Helicase C-terminal" evidence="38">
    <location>
        <begin position="1528"/>
        <end position="1687"/>
    </location>
</feature>
<comment type="function">
    <text evidence="28">Involved in aphid transmission, cell-to-cell and systemis movement, encapsidation of the viral RNA and in the regulation of viral RNA amplification.</text>
</comment>
<keyword evidence="19" id="KW-0548">Nucleotidyltransferase</keyword>
<comment type="catalytic activity">
    <reaction evidence="2">
        <text>Hydrolyzes a Gly-|-Gly bond at its own C-terminus, commonly in the sequence -Tyr-Xaa-Val-Gly-|-Gly, in the processing of the potyviral polyprotein.</text>
        <dbReference type="EC" id="3.4.22.45"/>
    </reaction>
</comment>
<dbReference type="Pfam" id="PF00271">
    <property type="entry name" value="Helicase_C"/>
    <property type="match status" value="1"/>
</dbReference>
<dbReference type="GO" id="GO:0006351">
    <property type="term" value="P:DNA-templated transcription"/>
    <property type="evidence" value="ECO:0007669"/>
    <property type="project" value="InterPro"/>
</dbReference>
<keyword evidence="15" id="KW-0945">Host-virus interaction</keyword>
<keyword evidence="21" id="KW-0378">Hydrolase</keyword>
<dbReference type="Gene3D" id="3.30.70.270">
    <property type="match status" value="1"/>
</dbReference>
<dbReference type="InterPro" id="IPR001205">
    <property type="entry name" value="RNA-dir_pol_C"/>
</dbReference>
<protein>
    <recommendedName>
        <fullName evidence="6">Genome polyprotein</fullName>
    </recommendedName>
</protein>
<dbReference type="InterPro" id="IPR013648">
    <property type="entry name" value="PP_Potyviridae"/>
</dbReference>
<name>D5J730_9POTV</name>
<dbReference type="GeneID" id="9007116"/>
<dbReference type="GO" id="GO:0005524">
    <property type="term" value="F:ATP binding"/>
    <property type="evidence" value="ECO:0007669"/>
    <property type="project" value="UniProtKB-KW"/>
</dbReference>
<evidence type="ECO:0000313" key="43">
    <source>
        <dbReference type="Proteomes" id="UP000201438"/>
    </source>
</evidence>
<evidence type="ECO:0000256" key="31">
    <source>
        <dbReference type="ARBA" id="ARBA00045403"/>
    </source>
</evidence>
<accession>D5J730</accession>
<evidence type="ECO:0000256" key="25">
    <source>
        <dbReference type="ARBA" id="ARBA00022844"/>
    </source>
</evidence>
<evidence type="ECO:0000256" key="8">
    <source>
        <dbReference type="ARBA" id="ARBA00022484"/>
    </source>
</evidence>
<keyword evidence="11" id="KW-0191">Covalent protein-RNA linkage</keyword>
<evidence type="ECO:0000256" key="6">
    <source>
        <dbReference type="ARBA" id="ARBA00020107"/>
    </source>
</evidence>
<keyword evidence="35" id="KW-0812">Transmembrane</keyword>
<keyword evidence="24" id="KW-0067">ATP-binding</keyword>
<proteinExistence type="inferred from homology"/>
<dbReference type="EMBL" id="GU181199">
    <property type="protein sequence ID" value="ADF31931.1"/>
    <property type="molecule type" value="Genomic_RNA"/>
</dbReference>
<dbReference type="InterPro" id="IPR001592">
    <property type="entry name" value="Poty_coat"/>
</dbReference>
<comment type="similarity">
    <text evidence="5 33">Belongs to the potyviridae genome polyprotein family.</text>
</comment>
<keyword evidence="13" id="KW-0167">Capsid protein</keyword>
<feature type="compositionally biased region" description="Basic and acidic residues" evidence="34">
    <location>
        <begin position="2923"/>
        <end position="2942"/>
    </location>
</feature>
<dbReference type="PROSITE" id="PS51744">
    <property type="entry name" value="HC_PRO_CPD"/>
    <property type="match status" value="1"/>
</dbReference>
<evidence type="ECO:0000259" key="38">
    <source>
        <dbReference type="PROSITE" id="PS51194"/>
    </source>
</evidence>
<dbReference type="Pfam" id="PF00863">
    <property type="entry name" value="Peptidase_C4"/>
    <property type="match status" value="1"/>
</dbReference>
<evidence type="ECO:0000256" key="18">
    <source>
        <dbReference type="ARBA" id="ARBA00022679"/>
    </source>
</evidence>
<dbReference type="GO" id="GO:0016818">
    <property type="term" value="F:hydrolase activity, acting on acid anhydrides, in phosphorus-containing anhydrides"/>
    <property type="evidence" value="ECO:0007669"/>
    <property type="project" value="InterPro"/>
</dbReference>
<evidence type="ECO:0000256" key="4">
    <source>
        <dbReference type="ARBA" id="ARBA00004328"/>
    </source>
</evidence>
<dbReference type="GO" id="GO:0039694">
    <property type="term" value="P:viral RNA genome replication"/>
    <property type="evidence" value="ECO:0007669"/>
    <property type="project" value="InterPro"/>
</dbReference>
<dbReference type="Pfam" id="PF01577">
    <property type="entry name" value="Peptidase_S30"/>
    <property type="match status" value="1"/>
</dbReference>
<evidence type="ECO:0000256" key="3">
    <source>
        <dbReference type="ARBA" id="ARBA00004147"/>
    </source>
</evidence>
<feature type="domain" description="Peptidase C6" evidence="40">
    <location>
        <begin position="746"/>
        <end position="868"/>
    </location>
</feature>
<evidence type="ECO:0000256" key="15">
    <source>
        <dbReference type="ARBA" id="ARBA00022581"/>
    </source>
</evidence>
<comment type="function">
    <text evidence="29">Has helicase activity. It may be involved in replication.</text>
</comment>
<dbReference type="InterPro" id="IPR001730">
    <property type="entry name" value="Potyv_NIa-pro_dom"/>
</dbReference>
<dbReference type="InterPro" id="IPR014001">
    <property type="entry name" value="Helicase_ATP-bd"/>
</dbReference>
<keyword evidence="22" id="KW-0347">Helicase</keyword>
<keyword evidence="16" id="KW-1090">Inhibition of host innate immune response by virus</keyword>
<dbReference type="GO" id="GO:0006508">
    <property type="term" value="P:proteolysis"/>
    <property type="evidence" value="ECO:0007669"/>
    <property type="project" value="UniProtKB-KW"/>
</dbReference>
<dbReference type="Pfam" id="PF00851">
    <property type="entry name" value="Peptidase_C6"/>
    <property type="match status" value="1"/>
</dbReference>
<evidence type="ECO:0000259" key="36">
    <source>
        <dbReference type="PROSITE" id="PS50507"/>
    </source>
</evidence>
<keyword evidence="23" id="KW-0788">Thiol protease</keyword>
<dbReference type="InterPro" id="IPR039560">
    <property type="entry name" value="Potyvirid-P3"/>
</dbReference>
<evidence type="ECO:0000256" key="11">
    <source>
        <dbReference type="ARBA" id="ARBA00022520"/>
    </source>
</evidence>
<evidence type="ECO:0000256" key="26">
    <source>
        <dbReference type="ARBA" id="ARBA00022953"/>
    </source>
</evidence>
<dbReference type="SMART" id="SM00490">
    <property type="entry name" value="HELICc"/>
    <property type="match status" value="1"/>
</dbReference>
<keyword evidence="8" id="KW-0696">RNA-directed RNA polymerase</keyword>
<keyword evidence="26" id="KW-0693">Viral RNA replication</keyword>
<dbReference type="KEGG" id="vg:9007116"/>
<keyword evidence="35" id="KW-1133">Transmembrane helix</keyword>
<dbReference type="SUPFAM" id="SSF50494">
    <property type="entry name" value="Trypsin-like serine proteases"/>
    <property type="match status" value="1"/>
</dbReference>
<evidence type="ECO:0000256" key="21">
    <source>
        <dbReference type="ARBA" id="ARBA00022801"/>
    </source>
</evidence>
<organism evidence="42 43">
    <name type="scientific">Sunflower chlorotic mottle virus</name>
    <dbReference type="NCBI Taxonomy" id="129732"/>
    <lineage>
        <taxon>Viruses</taxon>
        <taxon>Riboviria</taxon>
        <taxon>Orthornavirae</taxon>
        <taxon>Pisuviricota</taxon>
        <taxon>Stelpaviricetes</taxon>
        <taxon>Patatavirales</taxon>
        <taxon>Potyviridae</taxon>
        <taxon>Potyvirus</taxon>
        <taxon>Potyvirus helichloromaculae</taxon>
    </lineage>
</organism>
<keyword evidence="14" id="KW-1048">Host nucleus</keyword>
<feature type="domain" description="RdRp catalytic" evidence="36">
    <location>
        <begin position="2645"/>
        <end position="2769"/>
    </location>
</feature>
<comment type="catalytic activity">
    <reaction evidence="1">
        <text>Hydrolyzes glutaminyl bonds, and activity is further restricted by preferences for the amino acids in P6 - P1' that vary with the species of potyvirus, e.g. Glu-Xaa-Xaa-Tyr-Xaa-Gln-|-(Ser or Gly) for the enzyme from tobacco etch virus. The natural substrate is the viral polyprotein, but other proteins and oligopeptides containing the appropriate consensus sequence are also cleaved.</text>
        <dbReference type="EC" id="3.4.22.44"/>
    </reaction>
</comment>
<evidence type="ECO:0000259" key="37">
    <source>
        <dbReference type="PROSITE" id="PS51192"/>
    </source>
</evidence>
<dbReference type="InterPro" id="IPR001456">
    <property type="entry name" value="HC-pro"/>
</dbReference>
<dbReference type="CDD" id="cd23175">
    <property type="entry name" value="ps-ssRNAv_Potyviridae_RdRp"/>
    <property type="match status" value="1"/>
</dbReference>
<keyword evidence="18" id="KW-0808">Transferase</keyword>
<evidence type="ECO:0000256" key="5">
    <source>
        <dbReference type="ARBA" id="ARBA00006064"/>
    </source>
</evidence>
<dbReference type="PROSITE" id="PS51436">
    <property type="entry name" value="POTYVIRUS_NIA_PRO"/>
    <property type="match status" value="1"/>
</dbReference>
<evidence type="ECO:0000256" key="17">
    <source>
        <dbReference type="ARBA" id="ARBA00022670"/>
    </source>
</evidence>
<keyword evidence="27" id="KW-0899">Viral immunoevasion</keyword>
<dbReference type="GO" id="GO:0005198">
    <property type="term" value="F:structural molecule activity"/>
    <property type="evidence" value="ECO:0007669"/>
    <property type="project" value="InterPro"/>
</dbReference>
<dbReference type="PROSITE" id="PS51192">
    <property type="entry name" value="HELICASE_ATP_BIND_1"/>
    <property type="match status" value="1"/>
</dbReference>